<dbReference type="Proteomes" id="UP000248852">
    <property type="component" value="Segment"/>
</dbReference>
<evidence type="ECO:0000256" key="1">
    <source>
        <dbReference type="SAM" id="MobiDB-lite"/>
    </source>
</evidence>
<reference evidence="2" key="1">
    <citation type="journal article" date="2018" name="Nat. Commun.">
        <title>Diversity and evolution of the emerging Pandoraviridae family.</title>
        <authorList>
            <person name="Legendre M."/>
            <person name="Fabre E."/>
            <person name="Poirot O."/>
            <person name="Jeudy S."/>
            <person name="Lartigue A."/>
            <person name="Alempic J.M."/>
            <person name="Beucher L."/>
            <person name="Philippe N."/>
            <person name="Bertaux L."/>
            <person name="Christo-Foroux E."/>
            <person name="Labadie K."/>
            <person name="Coute Y."/>
            <person name="Abergel C."/>
            <person name="Claverie J.M."/>
        </authorList>
    </citation>
    <scope>NUCLEOTIDE SEQUENCE [LARGE SCALE GENOMIC DNA]</scope>
    <source>
        <strain evidence="2">Quercus</strain>
    </source>
</reference>
<feature type="region of interest" description="Disordered" evidence="1">
    <location>
        <begin position="352"/>
        <end position="422"/>
    </location>
</feature>
<feature type="compositionally biased region" description="Acidic residues" evidence="1">
    <location>
        <begin position="256"/>
        <end position="266"/>
    </location>
</feature>
<dbReference type="KEGG" id="vg:36843570"/>
<dbReference type="GeneID" id="36843570"/>
<feature type="compositionally biased region" description="Basic and acidic residues" evidence="1">
    <location>
        <begin position="363"/>
        <end position="383"/>
    </location>
</feature>
<dbReference type="EMBL" id="MG011689">
    <property type="protein sequence ID" value="AVK74429.1"/>
    <property type="molecule type" value="Genomic_DNA"/>
</dbReference>
<accession>A0A2U7U7M5</accession>
<sequence length="712" mass="77990">MQDAMHEIEAQARTTDGNAIGTAPAAEEARLPAAPSHAAMDEALKEAIALKASKDKNHLGLYRALHRLRCYFIGVSRSGGSDNAAAAAAAPVVAGWRYASFEEVCDKAIALPCMTVRRCIREVLIYTLVCEVLLAPAGGTDATDKDRALAAAACPSTYRCLTALVSKRALKDYGDGVDWMDWSLEALMTWFKAPERHKLRATLWSIWRRARAAMRADGKTYITRDHVRGARRAEEGGDGNRSNTAAQAASKRAREQDDDCAAEEEASGASGSTSGCAACEACGCRARKMPRHDNNVARPTAVTTAVTADADVVDRVIDSVIDSVIQGDAYWHDKAGHEARERGVALLYSQPGAHDQTATADTKVGHEESAAEKNNKENKEERPRGRRATLPRKGSSRARSTADDRDKTCRGTRAPKATDTCAGGDVDGAEHVKVMTDDDYAREEQYAVDIDGDLCECMTRYSERFTAWPTVDGVPCDAIGDGRGDVAGIRTCDHSRQWYWRDEAVGVTDVVKNLLDAITRCAEYAHDTIRAPLASKPDTEIMEFSVRCTRQAAAGGDDVNGPHAPLGREARRTWRAYRMHARVFSAIALLGGGPLSMMATAGLPFYDVRRYALVAARYDGRAERASSLLPTRVRPDTLAHEVMRCRGDGVFPRRSIAHSLFASWFERNYALEGYEDASGIDAVWYDHLGQEGTHETDRWCRNFWIRQAGKHD</sequence>
<feature type="compositionally biased region" description="Basic and acidic residues" evidence="1">
    <location>
        <begin position="226"/>
        <end position="235"/>
    </location>
</feature>
<feature type="compositionally biased region" description="Basic residues" evidence="1">
    <location>
        <begin position="384"/>
        <end position="396"/>
    </location>
</feature>
<feature type="region of interest" description="Disordered" evidence="1">
    <location>
        <begin position="226"/>
        <end position="276"/>
    </location>
</feature>
<proteinExistence type="predicted"/>
<feature type="compositionally biased region" description="Basic and acidic residues" evidence="1">
    <location>
        <begin position="400"/>
        <end position="409"/>
    </location>
</feature>
<protein>
    <submittedName>
        <fullName evidence="2">Uncharacterized protein</fullName>
    </submittedName>
</protein>
<feature type="compositionally biased region" description="Low complexity" evidence="1">
    <location>
        <begin position="267"/>
        <end position="276"/>
    </location>
</feature>
<evidence type="ECO:0000313" key="2">
    <source>
        <dbReference type="EMBL" id="AVK74429.1"/>
    </source>
</evidence>
<organism evidence="2">
    <name type="scientific">Pandoravirus quercus</name>
    <dbReference type="NCBI Taxonomy" id="2107709"/>
    <lineage>
        <taxon>Viruses</taxon>
        <taxon>Pandoravirus</taxon>
    </lineage>
</organism>
<dbReference type="RefSeq" id="YP_009482698.1">
    <property type="nucleotide sequence ID" value="NC_037667.1"/>
</dbReference>
<gene>
    <name evidence="2" type="ORF">pqer_cds_7</name>
</gene>
<name>A0A2U7U7M5_9VIRU</name>